<evidence type="ECO:0000313" key="3">
    <source>
        <dbReference type="Proteomes" id="UP000287746"/>
    </source>
</evidence>
<protein>
    <submittedName>
        <fullName evidence="2">XRE family transcriptional regulator</fullName>
    </submittedName>
</protein>
<dbReference type="CDD" id="cd00093">
    <property type="entry name" value="HTH_XRE"/>
    <property type="match status" value="1"/>
</dbReference>
<dbReference type="InterPro" id="IPR010982">
    <property type="entry name" value="Lambda_DNA-bd_dom_sf"/>
</dbReference>
<accession>A0A430FZE0</accession>
<dbReference type="Gene3D" id="1.10.260.40">
    <property type="entry name" value="lambda repressor-like DNA-binding domains"/>
    <property type="match status" value="1"/>
</dbReference>
<gene>
    <name evidence="2" type="ORF">DAH66_18515</name>
</gene>
<dbReference type="GO" id="GO:0003677">
    <property type="term" value="F:DNA binding"/>
    <property type="evidence" value="ECO:0007669"/>
    <property type="project" value="InterPro"/>
</dbReference>
<feature type="domain" description="HTH cro/C1-type" evidence="1">
    <location>
        <begin position="9"/>
        <end position="63"/>
    </location>
</feature>
<dbReference type="Proteomes" id="UP000287746">
    <property type="component" value="Unassembled WGS sequence"/>
</dbReference>
<organism evidence="2 3">
    <name type="scientific">Sphingomonas koreensis</name>
    <dbReference type="NCBI Taxonomy" id="93064"/>
    <lineage>
        <taxon>Bacteria</taxon>
        <taxon>Pseudomonadati</taxon>
        <taxon>Pseudomonadota</taxon>
        <taxon>Alphaproteobacteria</taxon>
        <taxon>Sphingomonadales</taxon>
        <taxon>Sphingomonadaceae</taxon>
        <taxon>Sphingomonas</taxon>
    </lineage>
</organism>
<comment type="caution">
    <text evidence="2">The sequence shown here is derived from an EMBL/GenBank/DDBJ whole genome shotgun (WGS) entry which is preliminary data.</text>
</comment>
<dbReference type="InterPro" id="IPR001387">
    <property type="entry name" value="Cro/C1-type_HTH"/>
</dbReference>
<dbReference type="EMBL" id="QQYZ01000023">
    <property type="protein sequence ID" value="RSY78543.1"/>
    <property type="molecule type" value="Genomic_DNA"/>
</dbReference>
<proteinExistence type="predicted"/>
<dbReference type="PROSITE" id="PS50943">
    <property type="entry name" value="HTH_CROC1"/>
    <property type="match status" value="1"/>
</dbReference>
<evidence type="ECO:0000259" key="1">
    <source>
        <dbReference type="PROSITE" id="PS50943"/>
    </source>
</evidence>
<dbReference type="AlphaFoldDB" id="A0A430FZE0"/>
<reference evidence="2 3" key="1">
    <citation type="submission" date="2018-07" db="EMBL/GenBank/DDBJ databases">
        <title>Genomic and Epidemiologic Investigation of an Indolent Hospital Outbreak.</title>
        <authorList>
            <person name="Johnson R.C."/>
            <person name="Deming C."/>
            <person name="Conlan S."/>
            <person name="Zellmer C.J."/>
            <person name="Michelin A.V."/>
            <person name="Lee-Lin S."/>
            <person name="Thomas P.J."/>
            <person name="Park M."/>
            <person name="Weingarten R.A."/>
            <person name="Less J."/>
            <person name="Dekker J.P."/>
            <person name="Frank K.M."/>
            <person name="Musser K.A."/>
            <person name="Mcquiston J.R."/>
            <person name="Henderson D.K."/>
            <person name="Lau A.F."/>
            <person name="Palmore T.N."/>
            <person name="Segre J.A."/>
        </authorList>
    </citation>
    <scope>NUCLEOTIDE SEQUENCE [LARGE SCALE GENOMIC DNA]</scope>
    <source>
        <strain evidence="2 3">SK-CDC1_0717</strain>
    </source>
</reference>
<name>A0A430FZE0_9SPHN</name>
<dbReference type="SUPFAM" id="SSF47413">
    <property type="entry name" value="lambda repressor-like DNA-binding domains"/>
    <property type="match status" value="1"/>
</dbReference>
<dbReference type="RefSeq" id="WP_126005503.1">
    <property type="nucleotide sequence ID" value="NZ_QQYZ01000023.1"/>
</dbReference>
<sequence length="318" mass="34473">MSDDFARRLTLALKALSMSRGRLASEMGVDKSLVGRWASGSVRPSSHNLERLTHFLAKKQPGLTLLDWDRSLPEFGTLFGVAAAVEAKAGHGAGLSGALRAMVRNAVDSDLTAYEGFWRTTHASVFQPGRFCQQHGIIRIEDDELHFELGADGIRYGGSMSPVEGQVFAIASDSVRQVPSFLILNVVPMPKIVLMDGILIAASSSLRIPSAYSIIFERVGDLSGNGAADDAHAASLMQRPEFVHDDDVAEVVRQHLLRDFGPRAAREGGEMMLTAALTPRLAQIMALSQAQVAQVSTANSRSLVSLQHRRWVQRSISS</sequence>
<evidence type="ECO:0000313" key="2">
    <source>
        <dbReference type="EMBL" id="RSY78543.1"/>
    </source>
</evidence>